<protein>
    <submittedName>
        <fullName evidence="4">PilW family protein</fullName>
    </submittedName>
</protein>
<name>A0ABW1ZLZ4_9DEIO</name>
<keyword evidence="3" id="KW-1133">Transmembrane helix</keyword>
<comment type="caution">
    <text evidence="4">The sequence shown here is derived from an EMBL/GenBank/DDBJ whole genome shotgun (WGS) entry which is preliminary data.</text>
</comment>
<evidence type="ECO:0000313" key="5">
    <source>
        <dbReference type="Proteomes" id="UP001596317"/>
    </source>
</evidence>
<dbReference type="Proteomes" id="UP001596317">
    <property type="component" value="Unassembled WGS sequence"/>
</dbReference>
<dbReference type="EMBL" id="JBHSWB010000001">
    <property type="protein sequence ID" value="MFC6661548.1"/>
    <property type="molecule type" value="Genomic_DNA"/>
</dbReference>
<keyword evidence="2" id="KW-0998">Cell outer membrane</keyword>
<dbReference type="RefSeq" id="WP_380057074.1">
    <property type="nucleotide sequence ID" value="NZ_JBHSWB010000001.1"/>
</dbReference>
<proteinExistence type="predicted"/>
<sequence length="122" mass="13069">MNPERAQAGFTLTELLVGMSLLAVVMMVAFSLFDSSNDLVESDTGRIMATQNAQTALDIMSNDMRQAGENLASLRLPVSGIEFDNAAQSLTVRRGIPPLTAAQVGAATDMISQRPAPLWCVR</sequence>
<evidence type="ECO:0000256" key="1">
    <source>
        <dbReference type="ARBA" id="ARBA00004442"/>
    </source>
</evidence>
<gene>
    <name evidence="4" type="ORF">ACFP90_15285</name>
</gene>
<organism evidence="4 5">
    <name type="scientific">Deinococcus multiflagellatus</name>
    <dbReference type="NCBI Taxonomy" id="1656887"/>
    <lineage>
        <taxon>Bacteria</taxon>
        <taxon>Thermotogati</taxon>
        <taxon>Deinococcota</taxon>
        <taxon>Deinococci</taxon>
        <taxon>Deinococcales</taxon>
        <taxon>Deinococcaceae</taxon>
        <taxon>Deinococcus</taxon>
    </lineage>
</organism>
<feature type="transmembrane region" description="Helical" evidence="3">
    <location>
        <begin position="12"/>
        <end position="33"/>
    </location>
</feature>
<keyword evidence="5" id="KW-1185">Reference proteome</keyword>
<evidence type="ECO:0000256" key="3">
    <source>
        <dbReference type="SAM" id="Phobius"/>
    </source>
</evidence>
<reference evidence="5" key="1">
    <citation type="journal article" date="2019" name="Int. J. Syst. Evol. Microbiol.">
        <title>The Global Catalogue of Microorganisms (GCM) 10K type strain sequencing project: providing services to taxonomists for standard genome sequencing and annotation.</title>
        <authorList>
            <consortium name="The Broad Institute Genomics Platform"/>
            <consortium name="The Broad Institute Genome Sequencing Center for Infectious Disease"/>
            <person name="Wu L."/>
            <person name="Ma J."/>
        </authorList>
    </citation>
    <scope>NUCLEOTIDE SEQUENCE [LARGE SCALE GENOMIC DNA]</scope>
    <source>
        <strain evidence="5">CCUG 63830</strain>
    </source>
</reference>
<evidence type="ECO:0000256" key="2">
    <source>
        <dbReference type="ARBA" id="ARBA00023237"/>
    </source>
</evidence>
<keyword evidence="3" id="KW-0812">Transmembrane</keyword>
<keyword evidence="3" id="KW-0472">Membrane</keyword>
<comment type="subcellular location">
    <subcellularLocation>
        <location evidence="1">Cell outer membrane</location>
    </subcellularLocation>
</comment>
<dbReference type="InterPro" id="IPR012902">
    <property type="entry name" value="N_methyl_site"/>
</dbReference>
<evidence type="ECO:0000313" key="4">
    <source>
        <dbReference type="EMBL" id="MFC6661548.1"/>
    </source>
</evidence>
<accession>A0ABW1ZLZ4</accession>
<dbReference type="Pfam" id="PF07963">
    <property type="entry name" value="N_methyl"/>
    <property type="match status" value="1"/>
</dbReference>
<dbReference type="NCBIfam" id="TIGR02532">
    <property type="entry name" value="IV_pilin_GFxxxE"/>
    <property type="match status" value="1"/>
</dbReference>